<comment type="caution">
    <text evidence="1">The sequence shown here is derived from an EMBL/GenBank/DDBJ whole genome shotgun (WGS) entry which is preliminary data.</text>
</comment>
<dbReference type="EMBL" id="CAJOBS010001197">
    <property type="protein sequence ID" value="CAF4701024.1"/>
    <property type="molecule type" value="Genomic_DNA"/>
</dbReference>
<dbReference type="AlphaFoldDB" id="A0A821IFJ5"/>
<evidence type="ECO:0000313" key="1">
    <source>
        <dbReference type="EMBL" id="CAF4701024.1"/>
    </source>
</evidence>
<accession>A0A821IFJ5</accession>
<name>A0A821IFJ5_9BILA</name>
<organism evidence="1 2">
    <name type="scientific">Rotaria socialis</name>
    <dbReference type="NCBI Taxonomy" id="392032"/>
    <lineage>
        <taxon>Eukaryota</taxon>
        <taxon>Metazoa</taxon>
        <taxon>Spiralia</taxon>
        <taxon>Gnathifera</taxon>
        <taxon>Rotifera</taxon>
        <taxon>Eurotatoria</taxon>
        <taxon>Bdelloidea</taxon>
        <taxon>Philodinida</taxon>
        <taxon>Philodinidae</taxon>
        <taxon>Rotaria</taxon>
    </lineage>
</organism>
<reference evidence="1" key="1">
    <citation type="submission" date="2021-02" db="EMBL/GenBank/DDBJ databases">
        <authorList>
            <person name="Nowell W R."/>
        </authorList>
    </citation>
    <scope>NUCLEOTIDE SEQUENCE</scope>
</reference>
<evidence type="ECO:0000313" key="2">
    <source>
        <dbReference type="Proteomes" id="UP000663838"/>
    </source>
</evidence>
<evidence type="ECO:0008006" key="3">
    <source>
        <dbReference type="Google" id="ProtNLM"/>
    </source>
</evidence>
<gene>
    <name evidence="1" type="ORF">TOA249_LOCUS17053</name>
</gene>
<dbReference type="InterPro" id="IPR032675">
    <property type="entry name" value="LRR_dom_sf"/>
</dbReference>
<dbReference type="Gene3D" id="3.80.10.10">
    <property type="entry name" value="Ribonuclease Inhibitor"/>
    <property type="match status" value="1"/>
</dbReference>
<proteinExistence type="predicted"/>
<sequence length="321" mass="37474">MPTMATFDCLTTELLLEIFDYLSFTDIFRAFFNLQQRINDVIQTYPVCIDLTQTTDQNALVYGPFLCRALIIACDDSLENEINALPLNFGVIRALEFKYGNSTMLLSIFDQLPISQLESITIDNFDNENSSVNIDQQIWSTIAIAGQNKLRYLRASLPIIREDTEQLLFDLPSLKCAILNHVSAEEVLRFILHTPNLCSLTSSVAVWNIHNYEPSFTLSNFRHLDLRIKGCNSFERLGQIFSVCPYLTHLILRFWITESNVFMVDGAQWQTLVEQYLPCLTYLKVRLFRYERLMDDPNFDDTFNLSEYWFRRKPEFDIKVW</sequence>
<dbReference type="Proteomes" id="UP000663838">
    <property type="component" value="Unassembled WGS sequence"/>
</dbReference>
<protein>
    <recommendedName>
        <fullName evidence="3">F-box domain-containing protein</fullName>
    </recommendedName>
</protein>